<feature type="non-terminal residue" evidence="13">
    <location>
        <position position="1"/>
    </location>
</feature>
<evidence type="ECO:0000256" key="5">
    <source>
        <dbReference type="ARBA" id="ARBA00022490"/>
    </source>
</evidence>
<evidence type="ECO:0000256" key="1">
    <source>
        <dbReference type="ARBA" id="ARBA00004496"/>
    </source>
</evidence>
<keyword evidence="10 13" id="KW-0030">Aminoacyl-tRNA synthetase</keyword>
<organism evidence="13">
    <name type="scientific">hydrothermal vent metagenome</name>
    <dbReference type="NCBI Taxonomy" id="652676"/>
    <lineage>
        <taxon>unclassified sequences</taxon>
        <taxon>metagenomes</taxon>
        <taxon>ecological metagenomes</taxon>
    </lineage>
</organism>
<comment type="similarity">
    <text evidence="2">Belongs to the class-I aminoacyl-tRNA synthetase family.</text>
</comment>
<dbReference type="GO" id="GO:0005524">
    <property type="term" value="F:ATP binding"/>
    <property type="evidence" value="ECO:0007669"/>
    <property type="project" value="UniProtKB-KW"/>
</dbReference>
<proteinExistence type="inferred from homology"/>
<sequence>VPTNVPNQELMQTFIGKPLSRIPDPFSNEYPSFGAANNARLMAFLDDYGFDYEFASATDYYSSGRFDDALMIMLKNYDKVMDIILPTLGEERRATYSPFLPICPRTGVVLQVPMIARDVKKGTITYIDPETEEKIETSVKGGAVKCQWKADWALRWFALGIDYEMAGKDLIESVHLSSRIVKALGGTPPIGFNFELFLDENGQKISKSKGNGLTIEDWLKYAPPESLALFMFQKPKTAKRLYFDIIPKTVDEYYQFAKSYHTQDIAKKIENPAFFIHSGDPSEHEMPISFALLLNLVSAANAQDKTVLWGFISNYVVGATPKTHPELDRLAGFAIAYFEDFIKPNKKFRKPDEKEAKALEDLNEGLKTLGEENDASAIQNLIFEIGKRHEFDPLRDWFKALYQILLGQDQGPRFGSFVALYGVNETIKLIDDALKGELAI</sequence>
<dbReference type="InterPro" id="IPR020751">
    <property type="entry name" value="aa-tRNA-synth_I_codon-bd_sub2"/>
</dbReference>
<dbReference type="GO" id="GO:0004824">
    <property type="term" value="F:lysine-tRNA ligase activity"/>
    <property type="evidence" value="ECO:0007669"/>
    <property type="project" value="UniProtKB-EC"/>
</dbReference>
<evidence type="ECO:0000313" key="13">
    <source>
        <dbReference type="EMBL" id="VAW45721.1"/>
    </source>
</evidence>
<dbReference type="EMBL" id="UOFC01000069">
    <property type="protein sequence ID" value="VAW45721.1"/>
    <property type="molecule type" value="Genomic_DNA"/>
</dbReference>
<dbReference type="NCBIfam" id="TIGR00467">
    <property type="entry name" value="lysS_arch"/>
    <property type="match status" value="1"/>
</dbReference>
<keyword evidence="5" id="KW-0963">Cytoplasm</keyword>
<evidence type="ECO:0000256" key="2">
    <source>
        <dbReference type="ARBA" id="ARBA00005594"/>
    </source>
</evidence>
<dbReference type="GO" id="GO:0006430">
    <property type="term" value="P:lysyl-tRNA aminoacylation"/>
    <property type="evidence" value="ECO:0007669"/>
    <property type="project" value="InterPro"/>
</dbReference>
<keyword evidence="9" id="KW-0648">Protein biosynthesis</keyword>
<dbReference type="NCBIfam" id="NF001968">
    <property type="entry name" value="PRK00750.1-2"/>
    <property type="match status" value="1"/>
</dbReference>
<comment type="subcellular location">
    <subcellularLocation>
        <location evidence="1">Cytoplasm</location>
    </subcellularLocation>
</comment>
<evidence type="ECO:0000256" key="6">
    <source>
        <dbReference type="ARBA" id="ARBA00022598"/>
    </source>
</evidence>
<comment type="catalytic activity">
    <reaction evidence="12">
        <text>tRNA(Lys) + L-lysine + ATP = L-lysyl-tRNA(Lys) + AMP + diphosphate</text>
        <dbReference type="Rhea" id="RHEA:20792"/>
        <dbReference type="Rhea" id="RHEA-COMP:9696"/>
        <dbReference type="Rhea" id="RHEA-COMP:9697"/>
        <dbReference type="ChEBI" id="CHEBI:30616"/>
        <dbReference type="ChEBI" id="CHEBI:32551"/>
        <dbReference type="ChEBI" id="CHEBI:33019"/>
        <dbReference type="ChEBI" id="CHEBI:78442"/>
        <dbReference type="ChEBI" id="CHEBI:78529"/>
        <dbReference type="ChEBI" id="CHEBI:456215"/>
        <dbReference type="EC" id="6.1.1.6"/>
    </reaction>
</comment>
<keyword evidence="7" id="KW-0547">Nucleotide-binding</keyword>
<evidence type="ECO:0000256" key="12">
    <source>
        <dbReference type="ARBA" id="ARBA00048573"/>
    </source>
</evidence>
<dbReference type="Gene3D" id="3.40.50.620">
    <property type="entry name" value="HUPs"/>
    <property type="match status" value="2"/>
</dbReference>
<gene>
    <name evidence="13" type="ORF">MNBD_GAMMA03-1455</name>
</gene>
<dbReference type="Pfam" id="PF01921">
    <property type="entry name" value="tRNA-synt_1f"/>
    <property type="match status" value="1"/>
</dbReference>
<dbReference type="AlphaFoldDB" id="A0A3B0VS26"/>
<accession>A0A3B0VS26</accession>
<reference evidence="13" key="1">
    <citation type="submission" date="2018-06" db="EMBL/GenBank/DDBJ databases">
        <authorList>
            <person name="Zhirakovskaya E."/>
        </authorList>
    </citation>
    <scope>NUCLEOTIDE SEQUENCE</scope>
</reference>
<dbReference type="SUPFAM" id="SSF48163">
    <property type="entry name" value="An anticodon-binding domain of class I aminoacyl-tRNA synthetases"/>
    <property type="match status" value="1"/>
</dbReference>
<dbReference type="InterPro" id="IPR008925">
    <property type="entry name" value="aa_tRNA-synth_I_cd-bd_sf"/>
</dbReference>
<dbReference type="SUPFAM" id="SSF52374">
    <property type="entry name" value="Nucleotidylyl transferase"/>
    <property type="match status" value="1"/>
</dbReference>
<dbReference type="InterPro" id="IPR014729">
    <property type="entry name" value="Rossmann-like_a/b/a_fold"/>
</dbReference>
<dbReference type="GO" id="GO:0000049">
    <property type="term" value="F:tRNA binding"/>
    <property type="evidence" value="ECO:0007669"/>
    <property type="project" value="InterPro"/>
</dbReference>
<evidence type="ECO:0000256" key="11">
    <source>
        <dbReference type="ARBA" id="ARBA00030563"/>
    </source>
</evidence>
<dbReference type="PANTHER" id="PTHR37940:SF1">
    <property type="entry name" value="LYSINE--TRNA LIGASE"/>
    <property type="match status" value="1"/>
</dbReference>
<evidence type="ECO:0000256" key="3">
    <source>
        <dbReference type="ARBA" id="ARBA00013166"/>
    </source>
</evidence>
<evidence type="ECO:0000256" key="10">
    <source>
        <dbReference type="ARBA" id="ARBA00023146"/>
    </source>
</evidence>
<protein>
    <recommendedName>
        <fullName evidence="4">Lysine--tRNA ligase</fullName>
        <ecNumber evidence="3">6.1.1.6</ecNumber>
    </recommendedName>
    <alternativeName>
        <fullName evidence="11">Lysyl-tRNA synthetase</fullName>
    </alternativeName>
</protein>
<dbReference type="Gene3D" id="1.10.10.350">
    <property type="match status" value="1"/>
</dbReference>
<keyword evidence="6 13" id="KW-0436">Ligase</keyword>
<evidence type="ECO:0000256" key="9">
    <source>
        <dbReference type="ARBA" id="ARBA00022917"/>
    </source>
</evidence>
<name>A0A3B0VS26_9ZZZZ</name>
<keyword evidence="8" id="KW-0067">ATP-binding</keyword>
<dbReference type="EC" id="6.1.1.6" evidence="3"/>
<evidence type="ECO:0000256" key="7">
    <source>
        <dbReference type="ARBA" id="ARBA00022741"/>
    </source>
</evidence>
<evidence type="ECO:0000256" key="4">
    <source>
        <dbReference type="ARBA" id="ARBA00015745"/>
    </source>
</evidence>
<dbReference type="InterPro" id="IPR002904">
    <property type="entry name" value="Lys-tRNA-ligase"/>
</dbReference>
<dbReference type="GO" id="GO:0005737">
    <property type="term" value="C:cytoplasm"/>
    <property type="evidence" value="ECO:0007669"/>
    <property type="project" value="UniProtKB-SubCell"/>
</dbReference>
<dbReference type="PANTHER" id="PTHR37940">
    <property type="entry name" value="LYSINE--TRNA LIGASE"/>
    <property type="match status" value="1"/>
</dbReference>
<evidence type="ECO:0000256" key="8">
    <source>
        <dbReference type="ARBA" id="ARBA00022840"/>
    </source>
</evidence>